<dbReference type="AlphaFoldDB" id="A0A6J4R424"/>
<gene>
    <name evidence="2" type="ORF">AVDCRST_MAG28-3763</name>
</gene>
<evidence type="ECO:0000313" key="2">
    <source>
        <dbReference type="EMBL" id="CAA9463551.1"/>
    </source>
</evidence>
<sequence length="48" mass="5840">MERWFQEFRRSLSNKTFETSELLQDTLTQTLNPLREQPERLQRLAGFP</sequence>
<protein>
    <submittedName>
        <fullName evidence="2">Uncharacterized protein</fullName>
    </submittedName>
</protein>
<dbReference type="EMBL" id="CADCVE010000094">
    <property type="protein sequence ID" value="CAA9463551.1"/>
    <property type="molecule type" value="Genomic_DNA"/>
</dbReference>
<name>A0A6J4R424_9ACTN</name>
<evidence type="ECO:0000256" key="1">
    <source>
        <dbReference type="SAM" id="MobiDB-lite"/>
    </source>
</evidence>
<proteinExistence type="predicted"/>
<accession>A0A6J4R424</accession>
<organism evidence="2">
    <name type="scientific">uncultured Rubrobacteraceae bacterium</name>
    <dbReference type="NCBI Taxonomy" id="349277"/>
    <lineage>
        <taxon>Bacteria</taxon>
        <taxon>Bacillati</taxon>
        <taxon>Actinomycetota</taxon>
        <taxon>Rubrobacteria</taxon>
        <taxon>Rubrobacterales</taxon>
        <taxon>Rubrobacteraceae</taxon>
        <taxon>environmental samples</taxon>
    </lineage>
</organism>
<feature type="region of interest" description="Disordered" evidence="1">
    <location>
        <begin position="29"/>
        <end position="48"/>
    </location>
</feature>
<reference evidence="2" key="1">
    <citation type="submission" date="2020-02" db="EMBL/GenBank/DDBJ databases">
        <authorList>
            <person name="Meier V. D."/>
        </authorList>
    </citation>
    <scope>NUCLEOTIDE SEQUENCE</scope>
    <source>
        <strain evidence="2">AVDCRST_MAG28</strain>
    </source>
</reference>